<dbReference type="RefSeq" id="WP_223403636.1">
    <property type="nucleotide sequence ID" value="NZ_JAGSHT010000005.1"/>
</dbReference>
<reference evidence="1 2" key="1">
    <citation type="submission" date="2021-04" db="EMBL/GenBank/DDBJ databases">
        <title>Ruania sp. nov., isolated from sandy soil of mangrove forest.</title>
        <authorList>
            <person name="Ge X."/>
            <person name="Huang R."/>
            <person name="Liu W."/>
        </authorList>
    </citation>
    <scope>NUCLEOTIDE SEQUENCE [LARGE SCALE GENOMIC DNA]</scope>
    <source>
        <strain evidence="1 2">N2-46</strain>
    </source>
</reference>
<evidence type="ECO:0000313" key="2">
    <source>
        <dbReference type="Proteomes" id="UP000826651"/>
    </source>
</evidence>
<proteinExistence type="predicted"/>
<organism evidence="1 2">
    <name type="scientific">Occultella gossypii</name>
    <dbReference type="NCBI Taxonomy" id="2800820"/>
    <lineage>
        <taxon>Bacteria</taxon>
        <taxon>Bacillati</taxon>
        <taxon>Actinomycetota</taxon>
        <taxon>Actinomycetes</taxon>
        <taxon>Micrococcales</taxon>
        <taxon>Ruaniaceae</taxon>
        <taxon>Occultella</taxon>
    </lineage>
</organism>
<comment type="caution">
    <text evidence="1">The sequence shown here is derived from an EMBL/GenBank/DDBJ whole genome shotgun (WGS) entry which is preliminary data.</text>
</comment>
<protein>
    <recommendedName>
        <fullName evidence="3">Nucleotidyl transferase AbiEii toxin, Type IV TA system</fullName>
    </recommendedName>
</protein>
<accession>A0ABS7S5F2</accession>
<keyword evidence="2" id="KW-1185">Reference proteome</keyword>
<sequence>MADRLTIDVPSPVGGWGAPWPNVAEIEAVLPHEKWTLVGGLMAQLHAIHRGVDAIRPTNDVDIVLHVETTRGIAAEAANALESIGYAFTPSMDDRNAIAHRFLRGDSRVDLATSADVVDVLVADHAAPRVIAKLRGKDMMAIEGGTQALRRTINARLQITSERMTTVSVPSPFGALILKAAAYQTDSRDKERHLQDAALLLSVIEDPYAERDQFAGSDKARLAVLAKAMPDSARPWRALSADRRADGQVALRILTG</sequence>
<evidence type="ECO:0008006" key="3">
    <source>
        <dbReference type="Google" id="ProtNLM"/>
    </source>
</evidence>
<gene>
    <name evidence="1" type="ORF">KCQ71_05360</name>
</gene>
<dbReference type="Proteomes" id="UP000826651">
    <property type="component" value="Unassembled WGS sequence"/>
</dbReference>
<evidence type="ECO:0000313" key="1">
    <source>
        <dbReference type="EMBL" id="MBZ2195571.1"/>
    </source>
</evidence>
<name>A0ABS7S5F2_9MICO</name>
<dbReference type="EMBL" id="JAGSHT010000005">
    <property type="protein sequence ID" value="MBZ2195571.1"/>
    <property type="molecule type" value="Genomic_DNA"/>
</dbReference>